<sequence>MIKFDCNSDSLGISNAATPQPLDMEIDTNNQEVLLINTRNFPCVEDCNSQGGGKPRDFLEILKQNDDLRSSGVPKFRVVQLEVLKHSAGQNHNDWISLANLIQANYHTCRGFVVVNGTDNMVSTSTALSFMLENLGKPVVFTGSRIPPERLYTDLWRNLIVALLFANCSQLNEVCILFDEQLFRANRSIKVSRSTLTPFDSPHFPPLASMHGAIHLHKPFLRLHPRGQFRVMDKMQSVVLTLKLGPSLRQEVLQKAVELTKARAVVIIAYGDGNGPSRDGYMSNIVKKSVERGILVVVCTQNLYGSVNLGAYEVGEELLKAGAVSAHDMTIEATIMKLKYLLGVGLSTNDVKKFFSNVNLRGELTLQKQNL</sequence>
<comment type="caution">
    <text evidence="4">The sequence shown here is derived from an EMBL/GenBank/DDBJ whole genome shotgun (WGS) entry which is preliminary data.</text>
</comment>
<dbReference type="InterPro" id="IPR027473">
    <property type="entry name" value="L-asparaginase_C"/>
</dbReference>
<dbReference type="EMBL" id="NBCO01000008">
    <property type="protein sequence ID" value="ORC90380.1"/>
    <property type="molecule type" value="Genomic_DNA"/>
</dbReference>
<dbReference type="GO" id="GO:0009066">
    <property type="term" value="P:aspartate family amino acid metabolic process"/>
    <property type="evidence" value="ECO:0007669"/>
    <property type="project" value="UniProtKB-ARBA"/>
</dbReference>
<evidence type="ECO:0000259" key="3">
    <source>
        <dbReference type="Pfam" id="PF17763"/>
    </source>
</evidence>
<dbReference type="EC" id="3.5.1.1" evidence="1"/>
<dbReference type="PANTHER" id="PTHR11707:SF28">
    <property type="entry name" value="60 KDA LYSOPHOSPHOLIPASE"/>
    <property type="match status" value="1"/>
</dbReference>
<dbReference type="Gene3D" id="3.40.50.40">
    <property type="match status" value="1"/>
</dbReference>
<evidence type="ECO:0000256" key="1">
    <source>
        <dbReference type="ARBA" id="ARBA00012920"/>
    </source>
</evidence>
<name>A0A1X0P1U7_9TRYP</name>
<dbReference type="Pfam" id="PF17763">
    <property type="entry name" value="Asparaginase_C"/>
    <property type="match status" value="1"/>
</dbReference>
<dbReference type="Pfam" id="PF00710">
    <property type="entry name" value="Asparaginase"/>
    <property type="match status" value="1"/>
</dbReference>
<dbReference type="PIRSF" id="PIRSF001220">
    <property type="entry name" value="L-ASNase_gatD"/>
    <property type="match status" value="1"/>
</dbReference>
<reference evidence="4 5" key="1">
    <citation type="submission" date="2017-03" db="EMBL/GenBank/DDBJ databases">
        <title>An alternative strategy for trypanosome survival in the mammalian bloodstream revealed through genome and transcriptome analysis of the ubiquitous bovine parasite Trypanosoma (Megatrypanum) theileri.</title>
        <authorList>
            <person name="Kelly S."/>
            <person name="Ivens A."/>
            <person name="Mott A."/>
            <person name="O'Neill E."/>
            <person name="Emms D."/>
            <person name="Macleod O."/>
            <person name="Voorheis P."/>
            <person name="Matthews J."/>
            <person name="Matthews K."/>
            <person name="Carrington M."/>
        </authorList>
    </citation>
    <scope>NUCLEOTIDE SEQUENCE [LARGE SCALE GENOMIC DNA]</scope>
    <source>
        <strain evidence="4">Edinburgh</strain>
    </source>
</reference>
<dbReference type="SMART" id="SM00870">
    <property type="entry name" value="Asparaginase"/>
    <property type="match status" value="1"/>
</dbReference>
<dbReference type="PANTHER" id="PTHR11707">
    <property type="entry name" value="L-ASPARAGINASE"/>
    <property type="match status" value="1"/>
</dbReference>
<dbReference type="InterPro" id="IPR041725">
    <property type="entry name" value="L-asparaginase_I"/>
</dbReference>
<dbReference type="InterPro" id="IPR040919">
    <property type="entry name" value="Asparaginase_C"/>
</dbReference>
<organism evidence="4 5">
    <name type="scientific">Trypanosoma theileri</name>
    <dbReference type="NCBI Taxonomy" id="67003"/>
    <lineage>
        <taxon>Eukaryota</taxon>
        <taxon>Discoba</taxon>
        <taxon>Euglenozoa</taxon>
        <taxon>Kinetoplastea</taxon>
        <taxon>Metakinetoplastina</taxon>
        <taxon>Trypanosomatida</taxon>
        <taxon>Trypanosomatidae</taxon>
        <taxon>Trypanosoma</taxon>
    </lineage>
</organism>
<dbReference type="InterPro" id="IPR037152">
    <property type="entry name" value="L-asparaginase_N_sf"/>
</dbReference>
<gene>
    <name evidence="4" type="ORF">TM35_000081780</name>
</gene>
<dbReference type="SUPFAM" id="SSF53774">
    <property type="entry name" value="Glutaminase/Asparaginase"/>
    <property type="match status" value="1"/>
</dbReference>
<dbReference type="GO" id="GO:0004067">
    <property type="term" value="F:asparaginase activity"/>
    <property type="evidence" value="ECO:0007669"/>
    <property type="project" value="UniProtKB-UniRule"/>
</dbReference>
<feature type="domain" description="Asparaginase/glutaminase C-terminal" evidence="3">
    <location>
        <begin position="239"/>
        <end position="355"/>
    </location>
</feature>
<dbReference type="InterPro" id="IPR036152">
    <property type="entry name" value="Asp/glu_Ase-like_sf"/>
</dbReference>
<dbReference type="AlphaFoldDB" id="A0A1X0P1U7"/>
<protein>
    <recommendedName>
        <fullName evidence="1">asparaginase</fullName>
        <ecNumber evidence="1">3.5.1.1</ecNumber>
    </recommendedName>
</protein>
<proteinExistence type="predicted"/>
<dbReference type="STRING" id="67003.A0A1X0P1U7"/>
<dbReference type="InterPro" id="IPR006034">
    <property type="entry name" value="Asparaginase/glutaminase-like"/>
</dbReference>
<dbReference type="VEuPathDB" id="TriTrypDB:TM35_000081780"/>
<dbReference type="CDD" id="cd08963">
    <property type="entry name" value="L-asparaginase_I"/>
    <property type="match status" value="1"/>
</dbReference>
<dbReference type="GeneID" id="39983823"/>
<feature type="domain" description="L-asparaginase N-terminal" evidence="2">
    <location>
        <begin position="80"/>
        <end position="218"/>
    </location>
</feature>
<dbReference type="Proteomes" id="UP000192257">
    <property type="component" value="Unassembled WGS sequence"/>
</dbReference>
<accession>A0A1X0P1U7</accession>
<evidence type="ECO:0000313" key="4">
    <source>
        <dbReference type="EMBL" id="ORC90380.1"/>
    </source>
</evidence>
<dbReference type="Gene3D" id="3.40.50.1170">
    <property type="entry name" value="L-asparaginase, N-terminal domain"/>
    <property type="match status" value="1"/>
</dbReference>
<dbReference type="InterPro" id="IPR027474">
    <property type="entry name" value="L-asparaginase_N"/>
</dbReference>
<dbReference type="RefSeq" id="XP_028884446.1">
    <property type="nucleotide sequence ID" value="XM_029024043.1"/>
</dbReference>
<keyword evidence="5" id="KW-1185">Reference proteome</keyword>
<evidence type="ECO:0000259" key="2">
    <source>
        <dbReference type="Pfam" id="PF00710"/>
    </source>
</evidence>
<dbReference type="OrthoDB" id="427002at2759"/>
<dbReference type="PIRSF" id="PIRSF500176">
    <property type="entry name" value="L_ASNase"/>
    <property type="match status" value="1"/>
</dbReference>
<dbReference type="PRINTS" id="PR00139">
    <property type="entry name" value="ASNGLNASE"/>
</dbReference>
<evidence type="ECO:0000313" key="5">
    <source>
        <dbReference type="Proteomes" id="UP000192257"/>
    </source>
</evidence>
<dbReference type="PROSITE" id="PS51732">
    <property type="entry name" value="ASN_GLN_ASE_3"/>
    <property type="match status" value="1"/>
</dbReference>